<dbReference type="SUPFAM" id="SSF56801">
    <property type="entry name" value="Acetyl-CoA synthetase-like"/>
    <property type="match status" value="1"/>
</dbReference>
<dbReference type="RefSeq" id="WP_377068700.1">
    <property type="nucleotide sequence ID" value="NZ_JBHSJJ010000020.1"/>
</dbReference>
<feature type="domain" description="AMP-dependent synthetase/ligase" evidence="2">
    <location>
        <begin position="49"/>
        <end position="215"/>
    </location>
</feature>
<gene>
    <name evidence="3" type="ORF">ACFPFU_23295</name>
</gene>
<evidence type="ECO:0000256" key="1">
    <source>
        <dbReference type="ARBA" id="ARBA00006432"/>
    </source>
</evidence>
<dbReference type="Proteomes" id="UP001595818">
    <property type="component" value="Unassembled WGS sequence"/>
</dbReference>
<name>A0ABV9T7R8_9BACT</name>
<evidence type="ECO:0000313" key="3">
    <source>
        <dbReference type="EMBL" id="MFC4874648.1"/>
    </source>
</evidence>
<dbReference type="Pfam" id="PF00501">
    <property type="entry name" value="AMP-binding"/>
    <property type="match status" value="1"/>
</dbReference>
<organism evidence="3 4">
    <name type="scientific">Negadavirga shengliensis</name>
    <dbReference type="NCBI Taxonomy" id="1389218"/>
    <lineage>
        <taxon>Bacteria</taxon>
        <taxon>Pseudomonadati</taxon>
        <taxon>Bacteroidota</taxon>
        <taxon>Cytophagia</taxon>
        <taxon>Cytophagales</taxon>
        <taxon>Cyclobacteriaceae</taxon>
        <taxon>Negadavirga</taxon>
    </lineage>
</organism>
<reference evidence="4" key="1">
    <citation type="journal article" date="2019" name="Int. J. Syst. Evol. Microbiol.">
        <title>The Global Catalogue of Microorganisms (GCM) 10K type strain sequencing project: providing services to taxonomists for standard genome sequencing and annotation.</title>
        <authorList>
            <consortium name="The Broad Institute Genomics Platform"/>
            <consortium name="The Broad Institute Genome Sequencing Center for Infectious Disease"/>
            <person name="Wu L."/>
            <person name="Ma J."/>
        </authorList>
    </citation>
    <scope>NUCLEOTIDE SEQUENCE [LARGE SCALE GENOMIC DNA]</scope>
    <source>
        <strain evidence="4">CGMCC 4.7466</strain>
    </source>
</reference>
<proteinExistence type="inferred from homology"/>
<accession>A0ABV9T7R8</accession>
<dbReference type="Gene3D" id="3.40.50.12780">
    <property type="entry name" value="N-terminal domain of ligase-like"/>
    <property type="match status" value="1"/>
</dbReference>
<dbReference type="InterPro" id="IPR045851">
    <property type="entry name" value="AMP-bd_C_sf"/>
</dbReference>
<dbReference type="PANTHER" id="PTHR43201">
    <property type="entry name" value="ACYL-COA SYNTHETASE"/>
    <property type="match status" value="1"/>
</dbReference>
<comment type="caution">
    <text evidence="3">The sequence shown here is derived from an EMBL/GenBank/DDBJ whole genome shotgun (WGS) entry which is preliminary data.</text>
</comment>
<keyword evidence="4" id="KW-1185">Reference proteome</keyword>
<evidence type="ECO:0000313" key="4">
    <source>
        <dbReference type="Proteomes" id="UP001595818"/>
    </source>
</evidence>
<dbReference type="InterPro" id="IPR000873">
    <property type="entry name" value="AMP-dep_synth/lig_dom"/>
</dbReference>
<evidence type="ECO:0000259" key="2">
    <source>
        <dbReference type="Pfam" id="PF00501"/>
    </source>
</evidence>
<protein>
    <submittedName>
        <fullName evidence="3">AMP-binding protein</fullName>
    </submittedName>
</protein>
<dbReference type="EMBL" id="JBHSJJ010000020">
    <property type="protein sequence ID" value="MFC4874648.1"/>
    <property type="molecule type" value="Genomic_DNA"/>
</dbReference>
<dbReference type="Gene3D" id="3.30.300.30">
    <property type="match status" value="1"/>
</dbReference>
<dbReference type="PANTHER" id="PTHR43201:SF8">
    <property type="entry name" value="ACYL-COA SYNTHETASE FAMILY MEMBER 3"/>
    <property type="match status" value="1"/>
</dbReference>
<dbReference type="InterPro" id="IPR042099">
    <property type="entry name" value="ANL_N_sf"/>
</dbReference>
<comment type="similarity">
    <text evidence="1">Belongs to the ATP-dependent AMP-binding enzyme family.</text>
</comment>
<sequence>MGSIKVGQQNYSFEAIRGGDWKGLDSEFEKVFAFCRDWLRGEGEFVLRTSGSTGRPQEITVSREQMRLSANATRGFFNLQHGCRMLCCLNTEMIAGRMMLVRAMEWEAELLLVTPTSLPLENLDNPYFDFVAMVPMQLQASMDKQKSRHLLDNIRVLIIGGAPLSDVLREKAKSLKGEVYQTYGMTETVSHVALANLKAEGPLVYRALPGVNLEVDGENRLVIQAPMAGNRTLQTQDVVDLLSHNSFVWKGRVDFVVNSGGIKIHPEETESVIRPLMHEYFPERRYFLTGMQDELLGEALVLVVEGEEDITNAGHFLEKSAEMLGRFHVPKQVFFVRKFSMTPSQKINRLETKKNLR</sequence>